<dbReference type="Proteomes" id="UP000887104">
    <property type="component" value="Unassembled WGS sequence"/>
</dbReference>
<organism evidence="1 2">
    <name type="scientific">Shewanella sairae</name>
    <dbReference type="NCBI Taxonomy" id="190310"/>
    <lineage>
        <taxon>Bacteria</taxon>
        <taxon>Pseudomonadati</taxon>
        <taxon>Pseudomonadota</taxon>
        <taxon>Gammaproteobacteria</taxon>
        <taxon>Alteromonadales</taxon>
        <taxon>Shewanellaceae</taxon>
        <taxon>Shewanella</taxon>
    </lineage>
</organism>
<dbReference type="InterPro" id="IPR053842">
    <property type="entry name" value="NikA-like"/>
</dbReference>
<comment type="caution">
    <text evidence="1">The sequence shown here is derived from an EMBL/GenBank/DDBJ whole genome shotgun (WGS) entry which is preliminary data.</text>
</comment>
<evidence type="ECO:0000313" key="1">
    <source>
        <dbReference type="EMBL" id="GIU52764.1"/>
    </source>
</evidence>
<name>A0ABQ4PRZ6_9GAMM</name>
<reference evidence="1" key="1">
    <citation type="submission" date="2021-05" db="EMBL/GenBank/DDBJ databases">
        <title>Molecular characterization for Shewanella algae harboring chromosomal blaOXA-55-like strains isolated from clinical and environment sample.</title>
        <authorList>
            <person name="Ohama Y."/>
            <person name="Aoki K."/>
            <person name="Harada S."/>
            <person name="Moriya K."/>
            <person name="Ishii Y."/>
            <person name="Tateda K."/>
        </authorList>
    </citation>
    <scope>NUCLEOTIDE SEQUENCE</scope>
    <source>
        <strain evidence="1">JCM 11563</strain>
    </source>
</reference>
<proteinExistence type="predicted"/>
<sequence length="127" mass="13930">MDNSTDSDKKITRKAQAPIKVYCLPEEKELIVANAAQAGKSTSAFLLAVGQGYEVTGVVDAEQVREMARINGDLGRLGGLLKLWLTDGKRTAQFKKSTIVHLLEKIEANQAELALTKSKVIRPRMHP</sequence>
<dbReference type="Pfam" id="PF21983">
    <property type="entry name" value="NikA-like"/>
    <property type="match status" value="1"/>
</dbReference>
<gene>
    <name evidence="1" type="ORF">TUM4438_46210</name>
</gene>
<protein>
    <submittedName>
        <fullName evidence="1">OriT-binding protein, TraJ</fullName>
    </submittedName>
</protein>
<evidence type="ECO:0000313" key="2">
    <source>
        <dbReference type="Proteomes" id="UP000887104"/>
    </source>
</evidence>
<keyword evidence="2" id="KW-1185">Reference proteome</keyword>
<accession>A0ABQ4PRZ6</accession>
<dbReference type="RefSeq" id="WP_220783602.1">
    <property type="nucleotide sequence ID" value="NZ_BPEY01000230.1"/>
</dbReference>
<dbReference type="NCBIfam" id="NF010451">
    <property type="entry name" value="PRK13877.1"/>
    <property type="match status" value="1"/>
</dbReference>
<dbReference type="EMBL" id="BPEY01000230">
    <property type="protein sequence ID" value="GIU52764.1"/>
    <property type="molecule type" value="Genomic_DNA"/>
</dbReference>